<evidence type="ECO:0000313" key="3">
    <source>
        <dbReference type="Proteomes" id="UP000013827"/>
    </source>
</evidence>
<dbReference type="GeneID" id="17278764"/>
<dbReference type="KEGG" id="ehx:EMIHUDRAFT_442142"/>
<dbReference type="EnsemblProtists" id="EOD31722">
    <property type="protein sequence ID" value="EOD31722"/>
    <property type="gene ID" value="EMIHUDRAFT_442142"/>
</dbReference>
<dbReference type="PaxDb" id="2903-EOD31722"/>
<sequence length="194" mass="20799">MVITVSELMERWNKKPKQAAPPWPLNSSGTDIVEGIIMQATVTTSDMLDLLAECLSFEAEQEWVPAAAGCQLCGGFPYSTKCDVSRQFGVCGCVVAAEMEQAAEAEARQAQAAAFAHTVKGVLYGALPLSLSFPDIAEGLLAAQGRTPLVCPLPGVGGPNRKRARPPLAPPSRPVARRDAPRTTRYNRLGRRHT</sequence>
<dbReference type="KEGG" id="ehx:EMIHUDRAFT_441567"/>
<evidence type="ECO:0000313" key="2">
    <source>
        <dbReference type="EnsemblProtists" id="EOD31722"/>
    </source>
</evidence>
<keyword evidence="3" id="KW-1185">Reference proteome</keyword>
<dbReference type="HOGENOM" id="CLU_1404864_0_0_1"/>
<dbReference type="AlphaFoldDB" id="A0A0D3K7I7"/>
<dbReference type="GeneID" id="17276977"/>
<dbReference type="EnsemblProtists" id="EOD33494">
    <property type="protein sequence ID" value="EOD33494"/>
    <property type="gene ID" value="EMIHUDRAFT_441567"/>
</dbReference>
<protein>
    <submittedName>
        <fullName evidence="2">Uncharacterized protein</fullName>
    </submittedName>
</protein>
<evidence type="ECO:0000256" key="1">
    <source>
        <dbReference type="SAM" id="MobiDB-lite"/>
    </source>
</evidence>
<dbReference type="RefSeq" id="XP_005784151.1">
    <property type="nucleotide sequence ID" value="XM_005784094.1"/>
</dbReference>
<dbReference type="Proteomes" id="UP000013827">
    <property type="component" value="Unassembled WGS sequence"/>
</dbReference>
<name>A0A0D3K7I7_EMIH1</name>
<accession>A0A0D3K7I7</accession>
<reference evidence="3" key="1">
    <citation type="journal article" date="2013" name="Nature">
        <title>Pan genome of the phytoplankton Emiliania underpins its global distribution.</title>
        <authorList>
            <person name="Read B.A."/>
            <person name="Kegel J."/>
            <person name="Klute M.J."/>
            <person name="Kuo A."/>
            <person name="Lefebvre S.C."/>
            <person name="Maumus F."/>
            <person name="Mayer C."/>
            <person name="Miller J."/>
            <person name="Monier A."/>
            <person name="Salamov A."/>
            <person name="Young J."/>
            <person name="Aguilar M."/>
            <person name="Claverie J.M."/>
            <person name="Frickenhaus S."/>
            <person name="Gonzalez K."/>
            <person name="Herman E.K."/>
            <person name="Lin Y.C."/>
            <person name="Napier J."/>
            <person name="Ogata H."/>
            <person name="Sarno A.F."/>
            <person name="Shmutz J."/>
            <person name="Schroeder D."/>
            <person name="de Vargas C."/>
            <person name="Verret F."/>
            <person name="von Dassow P."/>
            <person name="Valentin K."/>
            <person name="Van de Peer Y."/>
            <person name="Wheeler G."/>
            <person name="Dacks J.B."/>
            <person name="Delwiche C.F."/>
            <person name="Dyhrman S.T."/>
            <person name="Glockner G."/>
            <person name="John U."/>
            <person name="Richards T."/>
            <person name="Worden A.Z."/>
            <person name="Zhang X."/>
            <person name="Grigoriev I.V."/>
            <person name="Allen A.E."/>
            <person name="Bidle K."/>
            <person name="Borodovsky M."/>
            <person name="Bowler C."/>
            <person name="Brownlee C."/>
            <person name="Cock J.M."/>
            <person name="Elias M."/>
            <person name="Gladyshev V.N."/>
            <person name="Groth M."/>
            <person name="Guda C."/>
            <person name="Hadaegh A."/>
            <person name="Iglesias-Rodriguez M.D."/>
            <person name="Jenkins J."/>
            <person name="Jones B.M."/>
            <person name="Lawson T."/>
            <person name="Leese F."/>
            <person name="Lindquist E."/>
            <person name="Lobanov A."/>
            <person name="Lomsadze A."/>
            <person name="Malik S.B."/>
            <person name="Marsh M.E."/>
            <person name="Mackinder L."/>
            <person name="Mock T."/>
            <person name="Mueller-Roeber B."/>
            <person name="Pagarete A."/>
            <person name="Parker M."/>
            <person name="Probert I."/>
            <person name="Quesneville H."/>
            <person name="Raines C."/>
            <person name="Rensing S.A."/>
            <person name="Riano-Pachon D.M."/>
            <person name="Richier S."/>
            <person name="Rokitta S."/>
            <person name="Shiraiwa Y."/>
            <person name="Soanes D.M."/>
            <person name="van der Giezen M."/>
            <person name="Wahlund T.M."/>
            <person name="Williams B."/>
            <person name="Wilson W."/>
            <person name="Wolfe G."/>
            <person name="Wurch L.L."/>
        </authorList>
    </citation>
    <scope>NUCLEOTIDE SEQUENCE</scope>
</reference>
<dbReference type="RefSeq" id="XP_005785923.1">
    <property type="nucleotide sequence ID" value="XM_005785866.1"/>
</dbReference>
<organism evidence="2 3">
    <name type="scientific">Emiliania huxleyi (strain CCMP1516)</name>
    <dbReference type="NCBI Taxonomy" id="280463"/>
    <lineage>
        <taxon>Eukaryota</taxon>
        <taxon>Haptista</taxon>
        <taxon>Haptophyta</taxon>
        <taxon>Prymnesiophyceae</taxon>
        <taxon>Isochrysidales</taxon>
        <taxon>Noelaerhabdaceae</taxon>
        <taxon>Emiliania</taxon>
    </lineage>
</organism>
<reference evidence="2" key="2">
    <citation type="submission" date="2024-10" db="UniProtKB">
        <authorList>
            <consortium name="EnsemblProtists"/>
        </authorList>
    </citation>
    <scope>IDENTIFICATION</scope>
</reference>
<feature type="region of interest" description="Disordered" evidence="1">
    <location>
        <begin position="154"/>
        <end position="194"/>
    </location>
</feature>
<proteinExistence type="predicted"/>